<evidence type="ECO:0000313" key="2">
    <source>
        <dbReference type="Proteomes" id="UP000294943"/>
    </source>
</evidence>
<dbReference type="RefSeq" id="YP_010051775.1">
    <property type="nucleotide sequence ID" value="NC_054447.1"/>
</dbReference>
<accession>A0A482JC43</accession>
<sequence>MKFGMDDATAQRVDDLTHALEAQAAANERLAKAIEAHTALLDAEANGPRG</sequence>
<name>A0A482JC43_9CAUD</name>
<dbReference type="GeneID" id="63926268"/>
<protein>
    <submittedName>
        <fullName evidence="1">Uncharacterized protein</fullName>
    </submittedName>
</protein>
<keyword evidence="2" id="KW-1185">Reference proteome</keyword>
<gene>
    <name evidence="1" type="primary">40</name>
    <name evidence="1" type="ORF">SEA_PINNIE_40</name>
</gene>
<evidence type="ECO:0000313" key="1">
    <source>
        <dbReference type="EMBL" id="QBP30254.1"/>
    </source>
</evidence>
<dbReference type="KEGG" id="vg:63926268"/>
<organism evidence="1 2">
    <name type="scientific">Mycobacterium phage Pinnie</name>
    <dbReference type="NCBI Taxonomy" id="2517965"/>
    <lineage>
        <taxon>Viruses</taxon>
        <taxon>Duplodnaviria</taxon>
        <taxon>Heunggongvirae</taxon>
        <taxon>Uroviricota</taxon>
        <taxon>Caudoviricetes</taxon>
        <taxon>Gclasvirinae</taxon>
        <taxon>Pinnievirus</taxon>
        <taxon>Pinnievirus pinnie</taxon>
    </lineage>
</organism>
<dbReference type="Proteomes" id="UP000294943">
    <property type="component" value="Segment"/>
</dbReference>
<reference evidence="1 2" key="1">
    <citation type="submission" date="2019-02" db="EMBL/GenBank/DDBJ databases">
        <authorList>
            <person name="Snodgrass R."/>
            <person name="Smith E."/>
            <person name="Crawford I."/>
            <person name="Engstrom J."/>
            <person name="Gendron A."/>
            <person name="Guevara E."/>
            <person name="Kramer K."/>
            <person name="Steinberg Z."/>
            <person name="Walls L."/>
            <person name="Wright R."/>
            <person name="Smith-Flores H.F."/>
            <person name="Ettinger A.-S.H."/>
            <person name="Haydock J."/>
            <person name="Anders K.R."/>
            <person name="Garlena R.A."/>
            <person name="Russell D.A."/>
            <person name="Pope W.H."/>
            <person name="Jacobs-Sera D."/>
            <person name="Hendrix R.W."/>
            <person name="Hatfull G.F."/>
        </authorList>
    </citation>
    <scope>NUCLEOTIDE SEQUENCE [LARGE SCALE GENOMIC DNA]</scope>
</reference>
<dbReference type="EMBL" id="MK494105">
    <property type="protein sequence ID" value="QBP30254.1"/>
    <property type="molecule type" value="Genomic_DNA"/>
</dbReference>
<proteinExistence type="predicted"/>